<comment type="function">
    <text evidence="7">Catalyzes the transfer of the diacylglyceryl group from phosphatidylglycerol to the sulfhydryl group of the N-terminal cysteine of a prolipoprotein, the first step in the formation of mature lipoproteins.</text>
</comment>
<dbReference type="GO" id="GO:0008961">
    <property type="term" value="F:phosphatidylglycerol-prolipoprotein diacylglyceryl transferase activity"/>
    <property type="evidence" value="ECO:0007669"/>
    <property type="project" value="UniProtKB-UniRule"/>
</dbReference>
<dbReference type="PROSITE" id="PS01311">
    <property type="entry name" value="LGT"/>
    <property type="match status" value="1"/>
</dbReference>
<dbReference type="EC" id="2.5.1.145" evidence="7"/>
<organism evidence="8">
    <name type="scientific">Blastochloris viridis</name>
    <name type="common">Rhodopseudomonas viridis</name>
    <dbReference type="NCBI Taxonomy" id="1079"/>
    <lineage>
        <taxon>Bacteria</taxon>
        <taxon>Pseudomonadati</taxon>
        <taxon>Pseudomonadota</taxon>
        <taxon>Alphaproteobacteria</taxon>
        <taxon>Hyphomicrobiales</taxon>
        <taxon>Blastochloridaceae</taxon>
        <taxon>Blastochloris</taxon>
    </lineage>
</organism>
<dbReference type="PANTHER" id="PTHR30589:SF0">
    <property type="entry name" value="PHOSPHATIDYLGLYCEROL--PROLIPOPROTEIN DIACYLGLYCERYL TRANSFERASE"/>
    <property type="match status" value="1"/>
</dbReference>
<evidence type="ECO:0000256" key="3">
    <source>
        <dbReference type="ARBA" id="ARBA00022679"/>
    </source>
</evidence>
<dbReference type="PATRIC" id="fig|1079.8.peg.2304"/>
<proteinExistence type="inferred from homology"/>
<keyword evidence="3 7" id="KW-0808">Transferase</keyword>
<dbReference type="EMBL" id="AP014854">
    <property type="protein sequence ID" value="BAR99828.1"/>
    <property type="molecule type" value="Genomic_DNA"/>
</dbReference>
<feature type="transmembrane region" description="Helical" evidence="7">
    <location>
        <begin position="133"/>
        <end position="154"/>
    </location>
</feature>
<gene>
    <name evidence="7" type="primary">lgt</name>
    <name evidence="8" type="ORF">BV133_2235</name>
</gene>
<evidence type="ECO:0000256" key="7">
    <source>
        <dbReference type="HAMAP-Rule" id="MF_01147"/>
    </source>
</evidence>
<comment type="similarity">
    <text evidence="1 7">Belongs to the Lgt family.</text>
</comment>
<evidence type="ECO:0000256" key="1">
    <source>
        <dbReference type="ARBA" id="ARBA00007150"/>
    </source>
</evidence>
<dbReference type="Pfam" id="PF01790">
    <property type="entry name" value="LGT"/>
    <property type="match status" value="1"/>
</dbReference>
<keyword evidence="6 7" id="KW-0472">Membrane</keyword>
<dbReference type="NCBIfam" id="TIGR00544">
    <property type="entry name" value="lgt"/>
    <property type="match status" value="1"/>
</dbReference>
<comment type="subcellular location">
    <subcellularLocation>
        <location evidence="7">Cell membrane</location>
        <topology evidence="7">Multi-pass membrane protein</topology>
    </subcellularLocation>
</comment>
<feature type="transmembrane region" description="Helical" evidence="7">
    <location>
        <begin position="27"/>
        <end position="45"/>
    </location>
</feature>
<keyword evidence="8" id="KW-0449">Lipoprotein</keyword>
<sequence>MLASPPLLAIPFPAFDPILVSIGPFAIRWYALAYIGGLMLGWWLTRRLVSNPALWGGTAPMKPSDLDDALLWIALGVILGGRLGFVLVYNFDYYSQHPVDALMVWRGGMSFHGGFVGTVVAMVLFARSRGIPVWSLFDLVAATVPIGLFLGRIANFINSELWGRVTDVPWGVIFPNGGPEPRHPSQLYQAGLEGICLFALAMVAIRLGALRRPGLVAAMFATGYGIARTVGELFRQPDPQIGFLWGGMTMGMLLSFPMIVVGVIFIVRALIKPARG</sequence>
<keyword evidence="2 7" id="KW-1003">Cell membrane</keyword>
<reference evidence="8" key="1">
    <citation type="journal article" date="2015" name="Genome Announc.">
        <title>Complete Genome Sequence of the Bacteriochlorophyll b-Producing Photosynthetic Bacterium Blastochloris viridis.</title>
        <authorList>
            <person name="Tsukatani Y."/>
            <person name="Hirose Y."/>
            <person name="Harada J."/>
            <person name="Misawa N."/>
            <person name="Mori K."/>
            <person name="Inoue K."/>
            <person name="Tamiaki H."/>
        </authorList>
    </citation>
    <scope>NUCLEOTIDE SEQUENCE [LARGE SCALE GENOMIC DNA]</scope>
    <source>
        <strain evidence="8">DSM 133</strain>
    </source>
</reference>
<dbReference type="GO" id="GO:0005886">
    <property type="term" value="C:plasma membrane"/>
    <property type="evidence" value="ECO:0007669"/>
    <property type="project" value="UniProtKB-SubCell"/>
</dbReference>
<dbReference type="HAMAP" id="MF_01147">
    <property type="entry name" value="Lgt"/>
    <property type="match status" value="1"/>
</dbReference>
<feature type="transmembrane region" description="Helical" evidence="7">
    <location>
        <begin position="187"/>
        <end position="207"/>
    </location>
</feature>
<evidence type="ECO:0000313" key="8">
    <source>
        <dbReference type="EMBL" id="BAR99828.1"/>
    </source>
</evidence>
<evidence type="ECO:0000256" key="4">
    <source>
        <dbReference type="ARBA" id="ARBA00022692"/>
    </source>
</evidence>
<dbReference type="InterPro" id="IPR001640">
    <property type="entry name" value="Lgt"/>
</dbReference>
<feature type="binding site" evidence="7">
    <location>
        <position position="152"/>
    </location>
    <ligand>
        <name>a 1,2-diacyl-sn-glycero-3-phospho-(1'-sn-glycerol)</name>
        <dbReference type="ChEBI" id="CHEBI:64716"/>
    </ligand>
</feature>
<feature type="transmembrane region" description="Helical" evidence="7">
    <location>
        <begin position="243"/>
        <end position="271"/>
    </location>
</feature>
<protein>
    <recommendedName>
        <fullName evidence="7">Phosphatidylglycerol--prolipoprotein diacylglyceryl transferase</fullName>
        <ecNumber evidence="7">2.5.1.145</ecNumber>
    </recommendedName>
</protein>
<keyword evidence="4 7" id="KW-0812">Transmembrane</keyword>
<evidence type="ECO:0000256" key="6">
    <source>
        <dbReference type="ARBA" id="ARBA00023136"/>
    </source>
</evidence>
<evidence type="ECO:0000256" key="5">
    <source>
        <dbReference type="ARBA" id="ARBA00022989"/>
    </source>
</evidence>
<name>A0A182D399_BLAVI</name>
<feature type="transmembrane region" description="Helical" evidence="7">
    <location>
        <begin position="109"/>
        <end position="126"/>
    </location>
</feature>
<dbReference type="UniPathway" id="UPA00664"/>
<feature type="transmembrane region" description="Helical" evidence="7">
    <location>
        <begin position="69"/>
        <end position="89"/>
    </location>
</feature>
<accession>A0A182D399</accession>
<feature type="transmembrane region" description="Helical" evidence="7">
    <location>
        <begin position="214"/>
        <end position="231"/>
    </location>
</feature>
<keyword evidence="5 7" id="KW-1133">Transmembrane helix</keyword>
<dbReference type="AlphaFoldDB" id="A0A182D399"/>
<dbReference type="RefSeq" id="WP_171841649.1">
    <property type="nucleotide sequence ID" value="NZ_AP014854.2"/>
</dbReference>
<dbReference type="PANTHER" id="PTHR30589">
    <property type="entry name" value="PROLIPOPROTEIN DIACYLGLYCERYL TRANSFERASE"/>
    <property type="match status" value="1"/>
</dbReference>
<dbReference type="GO" id="GO:0042158">
    <property type="term" value="P:lipoprotein biosynthetic process"/>
    <property type="evidence" value="ECO:0007669"/>
    <property type="project" value="UniProtKB-UniRule"/>
</dbReference>
<comment type="pathway">
    <text evidence="7">Protein modification; lipoprotein biosynthesis (diacylglyceryl transfer).</text>
</comment>
<comment type="catalytic activity">
    <reaction evidence="7">
        <text>L-cysteinyl-[prolipoprotein] + a 1,2-diacyl-sn-glycero-3-phospho-(1'-sn-glycerol) = an S-1,2-diacyl-sn-glyceryl-L-cysteinyl-[prolipoprotein] + sn-glycerol 1-phosphate + H(+)</text>
        <dbReference type="Rhea" id="RHEA:56712"/>
        <dbReference type="Rhea" id="RHEA-COMP:14679"/>
        <dbReference type="Rhea" id="RHEA-COMP:14680"/>
        <dbReference type="ChEBI" id="CHEBI:15378"/>
        <dbReference type="ChEBI" id="CHEBI:29950"/>
        <dbReference type="ChEBI" id="CHEBI:57685"/>
        <dbReference type="ChEBI" id="CHEBI:64716"/>
        <dbReference type="ChEBI" id="CHEBI:140658"/>
        <dbReference type="EC" id="2.5.1.145"/>
    </reaction>
</comment>
<evidence type="ECO:0000256" key="2">
    <source>
        <dbReference type="ARBA" id="ARBA00022475"/>
    </source>
</evidence>